<gene>
    <name evidence="7" type="ORF">EXIGLDRAFT_641097</name>
</gene>
<dbReference type="GO" id="GO:0004575">
    <property type="term" value="F:sucrose alpha-glucosidase activity"/>
    <property type="evidence" value="ECO:0007669"/>
    <property type="project" value="TreeGrafter"/>
</dbReference>
<dbReference type="SMART" id="SM00640">
    <property type="entry name" value="Glyco_32"/>
    <property type="match status" value="1"/>
</dbReference>
<sequence>MSDEEHDTHYNRWRPSFHVLPFRGWMNDPCGLGYDPSSRLYHLAFQWNPTSAHWGDIVWGSATSRDMVSWTVSTTACLERDAPYDCAGVFTGCLHVHVGPGPRMTYIYTAVSHLPIHYTLPYVRGCEQLALASSTDGGKTWCKSPPDPVLNGPPESLSVTGWRDPYVARWPTMSERLGLASRETLFGCISGGIRDETPTAFFYTVNEDLNEWRYIGLLMRVGLNFSTSRWSGDLGVNWEVVNFMTLSDGDGASQDFLLVGAEGCNDNKRTARASLWVACRFSSESLNPSSSSSPLLEHTYGGVFDHGLYYAANSFWDPVTERRVVFGWVTEEDLPVELQERQGWSGCLSLPRGVSLRTLRRVTCARASRIQDITSIQLKGSQSSDGKYTLRTLRIVPDDRLEQLRVSAEHTVLTGVELHQDTGTLSAYLRTSRWELSCDICVGVDCARVGVVIYHEDSCTRTSLYWLPSEEEFVVERPALATEAASLSLPAERAPHTLFTARDPLLDEENEELLKIHAFFDTSVLEIFLNERTVITTRVYTPGARCTGLAFFAEGDAFMTRCEIWDGLA</sequence>
<evidence type="ECO:0000256" key="3">
    <source>
        <dbReference type="ARBA" id="ARBA00023295"/>
    </source>
</evidence>
<dbReference type="OrthoDB" id="202537at2759"/>
<dbReference type="SUPFAM" id="SSF49899">
    <property type="entry name" value="Concanavalin A-like lectins/glucanases"/>
    <property type="match status" value="1"/>
</dbReference>
<dbReference type="Gene3D" id="2.115.10.20">
    <property type="entry name" value="Glycosyl hydrolase domain, family 43"/>
    <property type="match status" value="1"/>
</dbReference>
<dbReference type="CDD" id="cd18621">
    <property type="entry name" value="GH32_XdINV-like"/>
    <property type="match status" value="1"/>
</dbReference>
<proteinExistence type="inferred from homology"/>
<organism evidence="7 8">
    <name type="scientific">Exidia glandulosa HHB12029</name>
    <dbReference type="NCBI Taxonomy" id="1314781"/>
    <lineage>
        <taxon>Eukaryota</taxon>
        <taxon>Fungi</taxon>
        <taxon>Dikarya</taxon>
        <taxon>Basidiomycota</taxon>
        <taxon>Agaricomycotina</taxon>
        <taxon>Agaricomycetes</taxon>
        <taxon>Auriculariales</taxon>
        <taxon>Exidiaceae</taxon>
        <taxon>Exidia</taxon>
    </lineage>
</organism>
<dbReference type="InterPro" id="IPR001362">
    <property type="entry name" value="Glyco_hydro_32"/>
</dbReference>
<dbReference type="InParanoid" id="A0A165M7H2"/>
<dbReference type="PANTHER" id="PTHR42800">
    <property type="entry name" value="EXOINULINASE INUD (AFU_ORTHOLOGUE AFUA_5G00480)"/>
    <property type="match status" value="1"/>
</dbReference>
<evidence type="ECO:0000313" key="8">
    <source>
        <dbReference type="Proteomes" id="UP000077266"/>
    </source>
</evidence>
<dbReference type="SUPFAM" id="SSF75005">
    <property type="entry name" value="Arabinanase/levansucrase/invertase"/>
    <property type="match status" value="1"/>
</dbReference>
<accession>A0A165M7H2</accession>
<dbReference type="InterPro" id="IPR013189">
    <property type="entry name" value="Glyco_hydro_32_C"/>
</dbReference>
<keyword evidence="8" id="KW-1185">Reference proteome</keyword>
<dbReference type="AlphaFoldDB" id="A0A165M7H2"/>
<evidence type="ECO:0000313" key="7">
    <source>
        <dbReference type="EMBL" id="KZV98867.1"/>
    </source>
</evidence>
<keyword evidence="2 4" id="KW-0378">Hydrolase</keyword>
<feature type="domain" description="Glycosyl hydrolase family 32 C-terminal" evidence="6">
    <location>
        <begin position="401"/>
        <end position="566"/>
    </location>
</feature>
<dbReference type="EMBL" id="KV425914">
    <property type="protein sequence ID" value="KZV98867.1"/>
    <property type="molecule type" value="Genomic_DNA"/>
</dbReference>
<evidence type="ECO:0000259" key="5">
    <source>
        <dbReference type="Pfam" id="PF00251"/>
    </source>
</evidence>
<keyword evidence="3 4" id="KW-0326">Glycosidase</keyword>
<dbReference type="Proteomes" id="UP000077266">
    <property type="component" value="Unassembled WGS sequence"/>
</dbReference>
<dbReference type="Gene3D" id="2.60.120.560">
    <property type="entry name" value="Exo-inulinase, domain 1"/>
    <property type="match status" value="1"/>
</dbReference>
<dbReference type="GO" id="GO:0005737">
    <property type="term" value="C:cytoplasm"/>
    <property type="evidence" value="ECO:0007669"/>
    <property type="project" value="TreeGrafter"/>
</dbReference>
<dbReference type="PANTHER" id="PTHR42800:SF3">
    <property type="entry name" value="GLYCOSYL HYDROLASE FAMILY 32 N-TERMINAL DOMAIN-CONTAINING PROTEIN"/>
    <property type="match status" value="1"/>
</dbReference>
<evidence type="ECO:0000256" key="2">
    <source>
        <dbReference type="ARBA" id="ARBA00022801"/>
    </source>
</evidence>
<dbReference type="InterPro" id="IPR023296">
    <property type="entry name" value="Glyco_hydro_beta-prop_sf"/>
</dbReference>
<evidence type="ECO:0000256" key="4">
    <source>
        <dbReference type="RuleBase" id="RU362110"/>
    </source>
</evidence>
<comment type="similarity">
    <text evidence="1 4">Belongs to the glycosyl hydrolase 32 family.</text>
</comment>
<protein>
    <submittedName>
        <fullName evidence="7">Arabinanase/levansucrase/invertase</fullName>
    </submittedName>
</protein>
<evidence type="ECO:0000259" key="6">
    <source>
        <dbReference type="Pfam" id="PF08244"/>
    </source>
</evidence>
<dbReference type="InterPro" id="IPR013148">
    <property type="entry name" value="Glyco_hydro_32_N"/>
</dbReference>
<reference evidence="7 8" key="1">
    <citation type="journal article" date="2016" name="Mol. Biol. Evol.">
        <title>Comparative Genomics of Early-Diverging Mushroom-Forming Fungi Provides Insights into the Origins of Lignocellulose Decay Capabilities.</title>
        <authorList>
            <person name="Nagy L.G."/>
            <person name="Riley R."/>
            <person name="Tritt A."/>
            <person name="Adam C."/>
            <person name="Daum C."/>
            <person name="Floudas D."/>
            <person name="Sun H."/>
            <person name="Yadav J.S."/>
            <person name="Pangilinan J."/>
            <person name="Larsson K.H."/>
            <person name="Matsuura K."/>
            <person name="Barry K."/>
            <person name="Labutti K."/>
            <person name="Kuo R."/>
            <person name="Ohm R.A."/>
            <person name="Bhattacharya S.S."/>
            <person name="Shirouzu T."/>
            <person name="Yoshinaga Y."/>
            <person name="Martin F.M."/>
            <person name="Grigoriev I.V."/>
            <person name="Hibbett D.S."/>
        </authorList>
    </citation>
    <scope>NUCLEOTIDE SEQUENCE [LARGE SCALE GENOMIC DNA]</scope>
    <source>
        <strain evidence="7 8">HHB12029</strain>
    </source>
</reference>
<dbReference type="Pfam" id="PF08244">
    <property type="entry name" value="Glyco_hydro_32C"/>
    <property type="match status" value="1"/>
</dbReference>
<dbReference type="InterPro" id="IPR013320">
    <property type="entry name" value="ConA-like_dom_sf"/>
</dbReference>
<evidence type="ECO:0000256" key="1">
    <source>
        <dbReference type="ARBA" id="ARBA00009902"/>
    </source>
</evidence>
<dbReference type="STRING" id="1314781.A0A165M7H2"/>
<name>A0A165M7H2_EXIGL</name>
<feature type="domain" description="Glycosyl hydrolase family 32 N-terminal" evidence="5">
    <location>
        <begin position="18"/>
        <end position="358"/>
    </location>
</feature>
<dbReference type="Pfam" id="PF00251">
    <property type="entry name" value="Glyco_hydro_32N"/>
    <property type="match status" value="1"/>
</dbReference>
<dbReference type="GO" id="GO:0005987">
    <property type="term" value="P:sucrose catabolic process"/>
    <property type="evidence" value="ECO:0007669"/>
    <property type="project" value="TreeGrafter"/>
</dbReference>